<dbReference type="EMBL" id="JAUFRC010000002">
    <property type="protein sequence ID" value="MDN3713758.1"/>
    <property type="molecule type" value="Genomic_DNA"/>
</dbReference>
<reference evidence="3" key="1">
    <citation type="journal article" date="2019" name="Int. J. Syst. Evol. Microbiol.">
        <title>The Global Catalogue of Microorganisms (GCM) 10K type strain sequencing project: providing services to taxonomists for standard genome sequencing and annotation.</title>
        <authorList>
            <consortium name="The Broad Institute Genomics Platform"/>
            <consortium name="The Broad Institute Genome Sequencing Center for Infectious Disease"/>
            <person name="Wu L."/>
            <person name="Ma J."/>
        </authorList>
    </citation>
    <scope>NUCLEOTIDE SEQUENCE [LARGE SCALE GENOMIC DNA]</scope>
    <source>
        <strain evidence="3">CECT 8482</strain>
    </source>
</reference>
<keyword evidence="3" id="KW-1185">Reference proteome</keyword>
<accession>A0ABT8DAD4</accession>
<sequence length="79" mass="8561">MRAITSISAVIFLVSAKYNMATSYIVGLVENGQYGVAIAYSSVLIVVMLAVISTFQLLVGQRKLRRPKEARPSLSEAKA</sequence>
<comment type="caution">
    <text evidence="2">The sequence shown here is derived from an EMBL/GenBank/DDBJ whole genome shotgun (WGS) entry which is preliminary data.</text>
</comment>
<evidence type="ECO:0000313" key="2">
    <source>
        <dbReference type="EMBL" id="MDN3713758.1"/>
    </source>
</evidence>
<keyword evidence="1" id="KW-1133">Transmembrane helix</keyword>
<proteinExistence type="predicted"/>
<evidence type="ECO:0000313" key="3">
    <source>
        <dbReference type="Proteomes" id="UP001243846"/>
    </source>
</evidence>
<keyword evidence="1" id="KW-0812">Transmembrane</keyword>
<feature type="transmembrane region" description="Helical" evidence="1">
    <location>
        <begin position="37"/>
        <end position="59"/>
    </location>
</feature>
<organism evidence="2 3">
    <name type="scientific">Paracoccus cavernae</name>
    <dbReference type="NCBI Taxonomy" id="1571207"/>
    <lineage>
        <taxon>Bacteria</taxon>
        <taxon>Pseudomonadati</taxon>
        <taxon>Pseudomonadota</taxon>
        <taxon>Alphaproteobacteria</taxon>
        <taxon>Rhodobacterales</taxon>
        <taxon>Paracoccaceae</taxon>
        <taxon>Paracoccus</taxon>
    </lineage>
</organism>
<gene>
    <name evidence="2" type="ORF">QWZ10_21975</name>
</gene>
<protein>
    <recommendedName>
        <fullName evidence="4">Iron ABC transporter permease</fullName>
    </recommendedName>
</protein>
<evidence type="ECO:0008006" key="4">
    <source>
        <dbReference type="Google" id="ProtNLM"/>
    </source>
</evidence>
<keyword evidence="1" id="KW-0472">Membrane</keyword>
<name>A0ABT8DAD4_9RHOB</name>
<dbReference type="Proteomes" id="UP001243846">
    <property type="component" value="Unassembled WGS sequence"/>
</dbReference>
<evidence type="ECO:0000256" key="1">
    <source>
        <dbReference type="SAM" id="Phobius"/>
    </source>
</evidence>